<dbReference type="Gene3D" id="1.25.10.10">
    <property type="entry name" value="Leucine-rich Repeat Variant"/>
    <property type="match status" value="1"/>
</dbReference>
<evidence type="ECO:0000259" key="6">
    <source>
        <dbReference type="Pfam" id="PF09759"/>
    </source>
</evidence>
<feature type="domain" description="Ataxin-10" evidence="6">
    <location>
        <begin position="340"/>
        <end position="436"/>
    </location>
</feature>
<protein>
    <recommendedName>
        <fullName evidence="2">Ataxin-10</fullName>
    </recommendedName>
</protein>
<dbReference type="GO" id="GO:0031175">
    <property type="term" value="P:neuron projection development"/>
    <property type="evidence" value="ECO:0007669"/>
    <property type="project" value="TreeGrafter"/>
</dbReference>
<name>A0AAV8WZR0_9CUCU</name>
<comment type="caution">
    <text evidence="7">The sequence shown here is derived from an EMBL/GenBank/DDBJ whole genome shotgun (WGS) entry which is preliminary data.</text>
</comment>
<dbReference type="EMBL" id="JANEYF010004271">
    <property type="protein sequence ID" value="KAJ8931640.1"/>
    <property type="molecule type" value="Genomic_DNA"/>
</dbReference>
<reference evidence="7" key="1">
    <citation type="journal article" date="2023" name="Insect Mol. Biol.">
        <title>Genome sequencing provides insights into the evolution of gene families encoding plant cell wall-degrading enzymes in longhorned beetles.</title>
        <authorList>
            <person name="Shin N.R."/>
            <person name="Okamura Y."/>
            <person name="Kirsch R."/>
            <person name="Pauchet Y."/>
        </authorList>
    </citation>
    <scope>NUCLEOTIDE SEQUENCE</scope>
    <source>
        <strain evidence="7">RBIC_L_NR</strain>
    </source>
</reference>
<dbReference type="InterPro" id="IPR011989">
    <property type="entry name" value="ARM-like"/>
</dbReference>
<comment type="similarity">
    <text evidence="1">Belongs to the ataxin-10 family.</text>
</comment>
<evidence type="ECO:0000313" key="8">
    <source>
        <dbReference type="Proteomes" id="UP001162156"/>
    </source>
</evidence>
<dbReference type="SUPFAM" id="SSF48371">
    <property type="entry name" value="ARM repeat"/>
    <property type="match status" value="1"/>
</dbReference>
<evidence type="ECO:0000256" key="1">
    <source>
        <dbReference type="ARBA" id="ARBA00008384"/>
    </source>
</evidence>
<evidence type="ECO:0000256" key="3">
    <source>
        <dbReference type="ARBA" id="ARBA00022618"/>
    </source>
</evidence>
<dbReference type="InterPro" id="IPR019156">
    <property type="entry name" value="Ataxin-10_domain"/>
</dbReference>
<dbReference type="PANTHER" id="PTHR13255">
    <property type="entry name" value="ATAXIN-10"/>
    <property type="match status" value="1"/>
</dbReference>
<evidence type="ECO:0000256" key="5">
    <source>
        <dbReference type="ARBA" id="ARBA00045173"/>
    </source>
</evidence>
<organism evidence="7 8">
    <name type="scientific">Rhamnusium bicolor</name>
    <dbReference type="NCBI Taxonomy" id="1586634"/>
    <lineage>
        <taxon>Eukaryota</taxon>
        <taxon>Metazoa</taxon>
        <taxon>Ecdysozoa</taxon>
        <taxon>Arthropoda</taxon>
        <taxon>Hexapoda</taxon>
        <taxon>Insecta</taxon>
        <taxon>Pterygota</taxon>
        <taxon>Neoptera</taxon>
        <taxon>Endopterygota</taxon>
        <taxon>Coleoptera</taxon>
        <taxon>Polyphaga</taxon>
        <taxon>Cucujiformia</taxon>
        <taxon>Chrysomeloidea</taxon>
        <taxon>Cerambycidae</taxon>
        <taxon>Lepturinae</taxon>
        <taxon>Rhagiini</taxon>
        <taxon>Rhamnusium</taxon>
    </lineage>
</organism>
<dbReference type="Pfam" id="PF09759">
    <property type="entry name" value="Atx10homo_assoc"/>
    <property type="match status" value="1"/>
</dbReference>
<dbReference type="InterPro" id="IPR051374">
    <property type="entry name" value="Ataxin-10/CTR86_families"/>
</dbReference>
<keyword evidence="4" id="KW-0131">Cell cycle</keyword>
<dbReference type="GO" id="GO:0005829">
    <property type="term" value="C:cytosol"/>
    <property type="evidence" value="ECO:0007669"/>
    <property type="project" value="TreeGrafter"/>
</dbReference>
<dbReference type="GO" id="GO:0051301">
    <property type="term" value="P:cell division"/>
    <property type="evidence" value="ECO:0007669"/>
    <property type="project" value="UniProtKB-KW"/>
</dbReference>
<evidence type="ECO:0000256" key="4">
    <source>
        <dbReference type="ARBA" id="ARBA00023306"/>
    </source>
</evidence>
<sequence>MIRELQNDRWGEFSHHLKEAFKIERLDDGIPKKIVVAENVLNCLEEWLDLVFSKYQVLGGQIFEVLVEIIRSLRNCTSNFKTQKYIIENTNILRVMDNIFSNIVGVEPNNICLKVLLQFLINLSSSNKEATKAVFEIFFDKIKMCLSSNICEYESSALIYNFSLSVTITDTELINQIFDIYDSNSTNEFVIFFLERNVSSTHFWSVFTQFKMENKITTLEILKYMQLRKKAHNLPETGLELLTSSFLESVNIIFEMKLTEQNNMKIYELSLILEIISSLSSDENYRQKLQSNKDILINSGVILINIHRLGKVCNNCFTPVQKLSEFKVNSKLKEIATFGFKADLVRLIGNLCWKNRELQNLARTAELIPVILDCCNMDARNPFIMQWAILAVRNLCENNQENQKLIAGLYQEGTVSSEILNEMGLTLHSDGENQLKVVSLDSLKI</sequence>
<proteinExistence type="inferred from homology"/>
<keyword evidence="8" id="KW-1185">Reference proteome</keyword>
<keyword evidence="3" id="KW-0132">Cell division</keyword>
<dbReference type="PANTHER" id="PTHR13255:SF0">
    <property type="entry name" value="ATAXIN-10"/>
    <property type="match status" value="1"/>
</dbReference>
<evidence type="ECO:0000256" key="2">
    <source>
        <dbReference type="ARBA" id="ARBA00018804"/>
    </source>
</evidence>
<gene>
    <name evidence="7" type="ORF">NQ314_015434</name>
</gene>
<accession>A0AAV8WZR0</accession>
<comment type="function">
    <text evidence="5">May play a role in the regulation of cytokinesis. May play a role in signaling by stimulating protein glycosylation. Induces neuritogenesis by activating the Ras-MAP kinase pathway and is necessary for the survival of cerebellar neurons. Does not appear to play a major role in ciliogenesis.</text>
</comment>
<evidence type="ECO:0000313" key="7">
    <source>
        <dbReference type="EMBL" id="KAJ8931640.1"/>
    </source>
</evidence>
<dbReference type="AlphaFoldDB" id="A0AAV8WZR0"/>
<dbReference type="InterPro" id="IPR016024">
    <property type="entry name" value="ARM-type_fold"/>
</dbReference>
<dbReference type="Proteomes" id="UP001162156">
    <property type="component" value="Unassembled WGS sequence"/>
</dbReference>